<feature type="compositionally biased region" description="Polar residues" evidence="3">
    <location>
        <begin position="22"/>
        <end position="35"/>
    </location>
</feature>
<evidence type="ECO:0000313" key="5">
    <source>
        <dbReference type="Proteomes" id="UP000019132"/>
    </source>
</evidence>
<proteinExistence type="predicted"/>
<dbReference type="InterPro" id="IPR043198">
    <property type="entry name" value="Cyclin/Ssn8"/>
</dbReference>
<evidence type="ECO:0000256" key="3">
    <source>
        <dbReference type="SAM" id="MobiDB-lite"/>
    </source>
</evidence>
<name>K3WEG8_GLOUD</name>
<dbReference type="EMBL" id="GL376603">
    <property type="status" value="NOT_ANNOTATED_CDS"/>
    <property type="molecule type" value="Genomic_DNA"/>
</dbReference>
<keyword evidence="1" id="KW-0805">Transcription regulation</keyword>
<dbReference type="EnsemblProtists" id="PYU1_T003359">
    <property type="protein sequence ID" value="PYU1_T003359"/>
    <property type="gene ID" value="PYU1_G003349"/>
</dbReference>
<accession>K3WEG8</accession>
<dbReference type="AlphaFoldDB" id="K3WEG8"/>
<feature type="region of interest" description="Disordered" evidence="3">
    <location>
        <begin position="1"/>
        <end position="42"/>
    </location>
</feature>
<dbReference type="VEuPathDB" id="FungiDB:PYU1_G003349"/>
<organism evidence="4 5">
    <name type="scientific">Globisporangium ultimum (strain ATCC 200006 / CBS 805.95 / DAOM BR144)</name>
    <name type="common">Pythium ultimum</name>
    <dbReference type="NCBI Taxonomy" id="431595"/>
    <lineage>
        <taxon>Eukaryota</taxon>
        <taxon>Sar</taxon>
        <taxon>Stramenopiles</taxon>
        <taxon>Oomycota</taxon>
        <taxon>Peronosporomycetes</taxon>
        <taxon>Pythiales</taxon>
        <taxon>Pythiaceae</taxon>
        <taxon>Globisporangium</taxon>
    </lineage>
</organism>
<dbReference type="CDD" id="cd00043">
    <property type="entry name" value="CYCLIN_SF"/>
    <property type="match status" value="1"/>
</dbReference>
<reference evidence="5" key="1">
    <citation type="journal article" date="2010" name="Genome Biol.">
        <title>Genome sequence of the necrotrophic plant pathogen Pythium ultimum reveals original pathogenicity mechanisms and effector repertoire.</title>
        <authorList>
            <person name="Levesque C.A."/>
            <person name="Brouwer H."/>
            <person name="Cano L."/>
            <person name="Hamilton J.P."/>
            <person name="Holt C."/>
            <person name="Huitema E."/>
            <person name="Raffaele S."/>
            <person name="Robideau G.P."/>
            <person name="Thines M."/>
            <person name="Win J."/>
            <person name="Zerillo M.M."/>
            <person name="Beakes G.W."/>
            <person name="Boore J.L."/>
            <person name="Busam D."/>
            <person name="Dumas B."/>
            <person name="Ferriera S."/>
            <person name="Fuerstenberg S.I."/>
            <person name="Gachon C.M."/>
            <person name="Gaulin E."/>
            <person name="Govers F."/>
            <person name="Grenville-Briggs L."/>
            <person name="Horner N."/>
            <person name="Hostetler J."/>
            <person name="Jiang R.H."/>
            <person name="Johnson J."/>
            <person name="Krajaejun T."/>
            <person name="Lin H."/>
            <person name="Meijer H.J."/>
            <person name="Moore B."/>
            <person name="Morris P."/>
            <person name="Phuntmart V."/>
            <person name="Puiu D."/>
            <person name="Shetty J."/>
            <person name="Stajich J.E."/>
            <person name="Tripathy S."/>
            <person name="Wawra S."/>
            <person name="van West P."/>
            <person name="Whitty B.R."/>
            <person name="Coutinho P.M."/>
            <person name="Henrissat B."/>
            <person name="Martin F."/>
            <person name="Thomas P.D."/>
            <person name="Tyler B.M."/>
            <person name="De Vries R.P."/>
            <person name="Kamoun S."/>
            <person name="Yandell M."/>
            <person name="Tisserat N."/>
            <person name="Buell C.R."/>
        </authorList>
    </citation>
    <scope>NUCLEOTIDE SEQUENCE</scope>
    <source>
        <strain evidence="5">DAOM:BR144</strain>
    </source>
</reference>
<dbReference type="GO" id="GO:0016538">
    <property type="term" value="F:cyclin-dependent protein serine/threonine kinase regulator activity"/>
    <property type="evidence" value="ECO:0007669"/>
    <property type="project" value="InterPro"/>
</dbReference>
<dbReference type="GO" id="GO:0006357">
    <property type="term" value="P:regulation of transcription by RNA polymerase II"/>
    <property type="evidence" value="ECO:0007669"/>
    <property type="project" value="InterPro"/>
</dbReference>
<evidence type="ECO:0000313" key="4">
    <source>
        <dbReference type="EnsemblProtists" id="PYU1_T003359"/>
    </source>
</evidence>
<dbReference type="GO" id="GO:0070897">
    <property type="term" value="P:transcription preinitiation complex assembly"/>
    <property type="evidence" value="ECO:0007669"/>
    <property type="project" value="InterPro"/>
</dbReference>
<dbReference type="HOGENOM" id="CLU_1158991_0_0_1"/>
<keyword evidence="5" id="KW-1185">Reference proteome</keyword>
<reference evidence="4" key="3">
    <citation type="submission" date="2015-02" db="UniProtKB">
        <authorList>
            <consortium name="EnsemblProtists"/>
        </authorList>
    </citation>
    <scope>IDENTIFICATION</scope>
    <source>
        <strain evidence="4">DAOM BR144</strain>
    </source>
</reference>
<dbReference type="SUPFAM" id="SSF47954">
    <property type="entry name" value="Cyclin-like"/>
    <property type="match status" value="2"/>
</dbReference>
<evidence type="ECO:0000256" key="2">
    <source>
        <dbReference type="ARBA" id="ARBA00023163"/>
    </source>
</evidence>
<dbReference type="Gene3D" id="1.10.472.10">
    <property type="entry name" value="Cyclin-like"/>
    <property type="match status" value="2"/>
</dbReference>
<dbReference type="Proteomes" id="UP000019132">
    <property type="component" value="Unassembled WGS sequence"/>
</dbReference>
<evidence type="ECO:0008006" key="6">
    <source>
        <dbReference type="Google" id="ProtNLM"/>
    </source>
</evidence>
<dbReference type="InterPro" id="IPR000812">
    <property type="entry name" value="TFIIB"/>
</dbReference>
<reference evidence="5" key="2">
    <citation type="submission" date="2010-04" db="EMBL/GenBank/DDBJ databases">
        <authorList>
            <person name="Buell R."/>
            <person name="Hamilton J."/>
            <person name="Hostetler J."/>
        </authorList>
    </citation>
    <scope>NUCLEOTIDE SEQUENCE [LARGE SCALE GENOMIC DNA]</scope>
    <source>
        <strain evidence="5">DAOM:BR144</strain>
    </source>
</reference>
<dbReference type="PANTHER" id="PTHR10026">
    <property type="entry name" value="CYCLIN"/>
    <property type="match status" value="1"/>
</dbReference>
<dbReference type="InParanoid" id="K3WEG8"/>
<sequence length="259" mass="28947">METVDGRRTQDASVLQELARNRSASGASSHTSEQASGKAEREDRDRIAMCEFAVRCATRLLLDQASTLTALVLSQTFFTHRRKVANYKNRIPYAMERDNFVETYDRGYCFSQYDSRLIAGASVFISTKSCEVPRTLRSIANVVHAVANDTNEPMGTGSRYTNLKMSLINAEQTVLRVLDFDVDVTLPFNYLFKYAAQLKLVASTTHCAVKLASDVYFDARALALPPFVVAAASLHIASKLVEGQGVAQESKWWYLYDTR</sequence>
<dbReference type="PRINTS" id="PR00685">
    <property type="entry name" value="TIFACTORIIB"/>
</dbReference>
<dbReference type="eggNOG" id="KOG0834">
    <property type="taxonomic scope" value="Eukaryota"/>
</dbReference>
<protein>
    <recommendedName>
        <fullName evidence="6">Cyclin N-terminal domain-containing protein</fullName>
    </recommendedName>
</protein>
<feature type="compositionally biased region" description="Basic and acidic residues" evidence="3">
    <location>
        <begin position="1"/>
        <end position="10"/>
    </location>
</feature>
<dbReference type="InterPro" id="IPR036915">
    <property type="entry name" value="Cyclin-like_sf"/>
</dbReference>
<evidence type="ECO:0000256" key="1">
    <source>
        <dbReference type="ARBA" id="ARBA00023015"/>
    </source>
</evidence>
<dbReference type="STRING" id="431595.K3WEG8"/>
<keyword evidence="2" id="KW-0804">Transcription</keyword>